<evidence type="ECO:0000259" key="2">
    <source>
        <dbReference type="Pfam" id="PF03968"/>
    </source>
</evidence>
<dbReference type="InterPro" id="IPR005653">
    <property type="entry name" value="OstA-like_N"/>
</dbReference>
<sequence>MRSLVICLVCISFLSSYAQDEKNFNKSSKMKTEGDAQKKNEFTFRADFSHGVFSSVYRRVILKGNPEVISSDFKLRADEIEIYGEGSAYIEARGNVYYEDYVNKMNVKSQFLFVNRKLDNFYLQKGVELEDLENELIVKAERIEGSRKTSVYIMQYSVKIYKGDIFARAENGIYNKEDKEIVLEGIPVIYQDDNYYSASRIIFNTETKKYNLEGDVEGKFTQMEGDVPQQKK</sequence>
<feature type="chain" id="PRO_5045981733" description="Organic solvent tolerance-like N-terminal domain-containing protein" evidence="1">
    <location>
        <begin position="19"/>
        <end position="232"/>
    </location>
</feature>
<organism evidence="3 4">
    <name type="scientific">Borrelia parkeri SLO</name>
    <dbReference type="NCBI Taxonomy" id="1313294"/>
    <lineage>
        <taxon>Bacteria</taxon>
        <taxon>Pseudomonadati</taxon>
        <taxon>Spirochaetota</taxon>
        <taxon>Spirochaetia</taxon>
        <taxon>Spirochaetales</taxon>
        <taxon>Borreliaceae</taxon>
        <taxon>Borrelia</taxon>
    </lineage>
</organism>
<evidence type="ECO:0000256" key="1">
    <source>
        <dbReference type="SAM" id="SignalP"/>
    </source>
</evidence>
<proteinExistence type="predicted"/>
<accession>A0ABN4C662</accession>
<dbReference type="Gene3D" id="2.60.450.10">
    <property type="entry name" value="Lipopolysaccharide (LPS) transport protein A like domain"/>
    <property type="match status" value="2"/>
</dbReference>
<gene>
    <name evidence="3" type="ORF">BPA_0099300</name>
</gene>
<keyword evidence="4" id="KW-1185">Reference proteome</keyword>
<reference evidence="3" key="1">
    <citation type="submission" date="2016-10" db="EMBL/GenBank/DDBJ databases">
        <title>Comparative Genomics of Relapsing Fever Spirochetes.</title>
        <authorList>
            <person name="Schwan T.G."/>
            <person name="Raffel S.J."/>
            <person name="Porcella S.F."/>
            <person name="Martens C.A."/>
            <person name="Bruno D.P."/>
            <person name="Ricklefs S.M."/>
            <person name="Barbian K.B."/>
        </authorList>
    </citation>
    <scope>NUCLEOTIDE SEQUENCE</scope>
    <source>
        <strain evidence="3">SLO</strain>
    </source>
</reference>
<evidence type="ECO:0000313" key="4">
    <source>
        <dbReference type="Proteomes" id="UP000019331"/>
    </source>
</evidence>
<name>A0ABN4C662_BORPR</name>
<dbReference type="EMBL" id="CP005851">
    <property type="protein sequence ID" value="AHH09465.1"/>
    <property type="molecule type" value="Genomic_DNA"/>
</dbReference>
<dbReference type="RefSeq" id="WP_025375480.1">
    <property type="nucleotide sequence ID" value="NZ_CP005851.2"/>
</dbReference>
<dbReference type="Proteomes" id="UP000019331">
    <property type="component" value="Chromosome"/>
</dbReference>
<dbReference type="Pfam" id="PF03968">
    <property type="entry name" value="LptD_N"/>
    <property type="match status" value="1"/>
</dbReference>
<evidence type="ECO:0000313" key="3">
    <source>
        <dbReference type="EMBL" id="AHH09465.1"/>
    </source>
</evidence>
<feature type="signal peptide" evidence="1">
    <location>
        <begin position="1"/>
        <end position="18"/>
    </location>
</feature>
<feature type="domain" description="Organic solvent tolerance-like N-terminal" evidence="2">
    <location>
        <begin position="58"/>
        <end position="208"/>
    </location>
</feature>
<protein>
    <recommendedName>
        <fullName evidence="2">Organic solvent tolerance-like N-terminal domain-containing protein</fullName>
    </recommendedName>
</protein>
<keyword evidence="1" id="KW-0732">Signal</keyword>